<dbReference type="InterPro" id="IPR023914">
    <property type="entry name" value="Pyrrolys_PylD"/>
</dbReference>
<evidence type="ECO:0000259" key="1">
    <source>
        <dbReference type="Pfam" id="PF21455"/>
    </source>
</evidence>
<dbReference type="KEGG" id="whj:H9Q79_07355"/>
<evidence type="ECO:0000313" key="2">
    <source>
        <dbReference type="EMBL" id="QNM10078.1"/>
    </source>
</evidence>
<accession>A0A7G9GGZ6</accession>
<evidence type="ECO:0000313" key="3">
    <source>
        <dbReference type="Proteomes" id="UP000515860"/>
    </source>
</evidence>
<dbReference type="Gene3D" id="3.40.50.720">
    <property type="entry name" value="NAD(P)-binding Rossmann-like Domain"/>
    <property type="match status" value="1"/>
</dbReference>
<protein>
    <submittedName>
        <fullName evidence="2">3-methylornithyl-N6-L-lysine dehydrogenase PylD</fullName>
    </submittedName>
</protein>
<dbReference type="InterPro" id="IPR036291">
    <property type="entry name" value="NAD(P)-bd_dom_sf"/>
</dbReference>
<gene>
    <name evidence="2" type="primary">pylD</name>
    <name evidence="2" type="ORF">H9Q79_07355</name>
</gene>
<dbReference type="InterPro" id="IPR048757">
    <property type="entry name" value="PylD_N"/>
</dbReference>
<dbReference type="RefSeq" id="WP_249329545.1">
    <property type="nucleotide sequence ID" value="NZ_CP060635.1"/>
</dbReference>
<dbReference type="NCBIfam" id="TIGR03911">
    <property type="entry name" value="pyrrolys_PylD"/>
    <property type="match status" value="1"/>
</dbReference>
<dbReference type="SUPFAM" id="SSF51735">
    <property type="entry name" value="NAD(P)-binding Rossmann-fold domains"/>
    <property type="match status" value="1"/>
</dbReference>
<reference evidence="2 3" key="1">
    <citation type="submission" date="2020-08" db="EMBL/GenBank/DDBJ databases">
        <authorList>
            <person name="Liu C."/>
            <person name="Sun Q."/>
        </authorList>
    </citation>
    <scope>NUCLEOTIDE SEQUENCE [LARGE SCALE GENOMIC DNA]</scope>
    <source>
        <strain evidence="2 3">NSJ-29</strain>
    </source>
</reference>
<proteinExistence type="predicted"/>
<name>A0A7G9GGZ6_9FIRM</name>
<dbReference type="EMBL" id="CP060635">
    <property type="protein sequence ID" value="QNM10078.1"/>
    <property type="molecule type" value="Genomic_DNA"/>
</dbReference>
<keyword evidence="3" id="KW-1185">Reference proteome</keyword>
<dbReference type="Pfam" id="PF21455">
    <property type="entry name" value="PylD_N"/>
    <property type="match status" value="1"/>
</dbReference>
<dbReference type="AlphaFoldDB" id="A0A7G9GGZ6"/>
<dbReference type="Proteomes" id="UP000515860">
    <property type="component" value="Chromosome"/>
</dbReference>
<organism evidence="2 3">
    <name type="scientific">Wansuia hejianensis</name>
    <dbReference type="NCBI Taxonomy" id="2763667"/>
    <lineage>
        <taxon>Bacteria</taxon>
        <taxon>Bacillati</taxon>
        <taxon>Bacillota</taxon>
        <taxon>Clostridia</taxon>
        <taxon>Lachnospirales</taxon>
        <taxon>Lachnospiraceae</taxon>
        <taxon>Wansuia</taxon>
    </lineage>
</organism>
<sequence length="273" mass="29049">MSRLVKDDIKSISGEIEAYDLRFKEQTGYFMDEVARKTVHLSDVPLPYRTAVISVTSGLGVISGFAEAVCAILRHCSADAFVTKASDVDGIYEGVMKGADILFLADDARFVALSVSARALAENGECTGVGFAEALACCMGCRREKVLVLGASEVGGAAAAYLAGRGIPVDVFDTNPNVLRGMKIPGGKITKLDAAPRLREYRYLYDATTAADLITAGDVRGDTVIAAPGMPRGITEEACRIATVIHNPLELGVIAMYYKCASIMESRKGECDC</sequence>
<dbReference type="Gene3D" id="3.40.50.12150">
    <property type="match status" value="1"/>
</dbReference>
<feature type="domain" description="Pyrrolysine biosynthesis protein PylD N-terminal" evidence="1">
    <location>
        <begin position="9"/>
        <end position="117"/>
    </location>
</feature>